<dbReference type="SUPFAM" id="SSF53474">
    <property type="entry name" value="alpha/beta-Hydrolases"/>
    <property type="match status" value="1"/>
</dbReference>
<dbReference type="Proteomes" id="UP001501095">
    <property type="component" value="Unassembled WGS sequence"/>
</dbReference>
<evidence type="ECO:0000313" key="3">
    <source>
        <dbReference type="Proteomes" id="UP001501095"/>
    </source>
</evidence>
<feature type="domain" description="AB hydrolase-1" evidence="1">
    <location>
        <begin position="14"/>
        <end position="246"/>
    </location>
</feature>
<name>A0ABN3NW54_9ACTN</name>
<dbReference type="GO" id="GO:0016787">
    <property type="term" value="F:hydrolase activity"/>
    <property type="evidence" value="ECO:0007669"/>
    <property type="project" value="UniProtKB-KW"/>
</dbReference>
<dbReference type="PRINTS" id="PR00412">
    <property type="entry name" value="EPOXHYDRLASE"/>
</dbReference>
<organism evidence="2 3">
    <name type="scientific">Streptomyces levis</name>
    <dbReference type="NCBI Taxonomy" id="285566"/>
    <lineage>
        <taxon>Bacteria</taxon>
        <taxon>Bacillati</taxon>
        <taxon>Actinomycetota</taxon>
        <taxon>Actinomycetes</taxon>
        <taxon>Kitasatosporales</taxon>
        <taxon>Streptomycetaceae</taxon>
        <taxon>Streptomyces</taxon>
    </lineage>
</organism>
<evidence type="ECO:0000259" key="1">
    <source>
        <dbReference type="Pfam" id="PF12697"/>
    </source>
</evidence>
<keyword evidence="2" id="KW-0378">Hydrolase</keyword>
<sequence length="276" mass="29427">MILPFDEAGLGRPIVLLHARPADRTMWRAHLRPLADAGVRAIAVDLPGHGEAASVPRDETTPWTDVLDTLDHLGVDRFVLAGNSLGALVALQIAVTEPRRVQGLVSIGYRPHDLPPSSRLRTAWDRERAALEAGDIDAAVRAGVEAWTSPKASDDVRAHAAVMMRNHLVARVAYGEPRVAADPLGKDADALRALTVPALVGVGELDMPDFFEGGAGLSDELGAGEVAVLPDAGHLAPLEQPEAFRALLLDFVGRLPAGSEERGAHGNRLRDVQVER</sequence>
<comment type="caution">
    <text evidence="2">The sequence shown here is derived from an EMBL/GenBank/DDBJ whole genome shotgun (WGS) entry which is preliminary data.</text>
</comment>
<dbReference type="InterPro" id="IPR000073">
    <property type="entry name" value="AB_hydrolase_1"/>
</dbReference>
<dbReference type="InterPro" id="IPR029058">
    <property type="entry name" value="AB_hydrolase_fold"/>
</dbReference>
<dbReference type="RefSeq" id="WP_344537031.1">
    <property type="nucleotide sequence ID" value="NZ_BAAATM010000009.1"/>
</dbReference>
<dbReference type="EMBL" id="BAAATM010000009">
    <property type="protein sequence ID" value="GAA2532771.1"/>
    <property type="molecule type" value="Genomic_DNA"/>
</dbReference>
<dbReference type="Pfam" id="PF12697">
    <property type="entry name" value="Abhydrolase_6"/>
    <property type="match status" value="1"/>
</dbReference>
<gene>
    <name evidence="2" type="ORF">GCM10010423_30570</name>
</gene>
<accession>A0ABN3NW54</accession>
<dbReference type="InterPro" id="IPR050266">
    <property type="entry name" value="AB_hydrolase_sf"/>
</dbReference>
<evidence type="ECO:0000313" key="2">
    <source>
        <dbReference type="EMBL" id="GAA2532771.1"/>
    </source>
</evidence>
<keyword evidence="3" id="KW-1185">Reference proteome</keyword>
<reference evidence="2 3" key="1">
    <citation type="journal article" date="2019" name="Int. J. Syst. Evol. Microbiol.">
        <title>The Global Catalogue of Microorganisms (GCM) 10K type strain sequencing project: providing services to taxonomists for standard genome sequencing and annotation.</title>
        <authorList>
            <consortium name="The Broad Institute Genomics Platform"/>
            <consortium name="The Broad Institute Genome Sequencing Center for Infectious Disease"/>
            <person name="Wu L."/>
            <person name="Ma J."/>
        </authorList>
    </citation>
    <scope>NUCLEOTIDE SEQUENCE [LARGE SCALE GENOMIC DNA]</scope>
    <source>
        <strain evidence="2 3">JCM 6924</strain>
    </source>
</reference>
<dbReference type="Gene3D" id="3.40.50.1820">
    <property type="entry name" value="alpha/beta hydrolase"/>
    <property type="match status" value="1"/>
</dbReference>
<dbReference type="PANTHER" id="PTHR43798">
    <property type="entry name" value="MONOACYLGLYCEROL LIPASE"/>
    <property type="match status" value="1"/>
</dbReference>
<dbReference type="PRINTS" id="PR00111">
    <property type="entry name" value="ABHYDROLASE"/>
</dbReference>
<proteinExistence type="predicted"/>
<dbReference type="InterPro" id="IPR000639">
    <property type="entry name" value="Epox_hydrolase-like"/>
</dbReference>
<protein>
    <submittedName>
        <fullName evidence="2">Alpha/beta fold hydrolase</fullName>
    </submittedName>
</protein>